<evidence type="ECO:0000256" key="2">
    <source>
        <dbReference type="SAM" id="Phobius"/>
    </source>
</evidence>
<comment type="caution">
    <text evidence="3">The sequence shown here is derived from an EMBL/GenBank/DDBJ whole genome shotgun (WGS) entry which is preliminary data.</text>
</comment>
<dbReference type="Proteomes" id="UP000540656">
    <property type="component" value="Unassembled WGS sequence"/>
</dbReference>
<feature type="region of interest" description="Disordered" evidence="1">
    <location>
        <begin position="66"/>
        <end position="85"/>
    </location>
</feature>
<accession>A0A7Y9RZ92</accession>
<evidence type="ECO:0000313" key="3">
    <source>
        <dbReference type="EMBL" id="NYG57512.1"/>
    </source>
</evidence>
<name>A0A7Y9RZ92_9ACTN</name>
<protein>
    <submittedName>
        <fullName evidence="3">Uncharacterized protein</fullName>
    </submittedName>
</protein>
<gene>
    <name evidence="3" type="ORF">BJ980_000435</name>
</gene>
<feature type="transmembrane region" description="Helical" evidence="2">
    <location>
        <begin position="40"/>
        <end position="62"/>
    </location>
</feature>
<evidence type="ECO:0000313" key="4">
    <source>
        <dbReference type="Proteomes" id="UP000540656"/>
    </source>
</evidence>
<keyword evidence="4" id="KW-1185">Reference proteome</keyword>
<dbReference type="EMBL" id="JACCAA010000001">
    <property type="protein sequence ID" value="NYG57512.1"/>
    <property type="molecule type" value="Genomic_DNA"/>
</dbReference>
<keyword evidence="2" id="KW-0472">Membrane</keyword>
<dbReference type="AlphaFoldDB" id="A0A7Y9RZ92"/>
<keyword evidence="2" id="KW-0812">Transmembrane</keyword>
<dbReference type="RefSeq" id="WP_179500774.1">
    <property type="nucleotide sequence ID" value="NZ_JACCAA010000001.1"/>
</dbReference>
<organism evidence="3 4">
    <name type="scientific">Nocardioides daedukensis</name>
    <dbReference type="NCBI Taxonomy" id="634462"/>
    <lineage>
        <taxon>Bacteria</taxon>
        <taxon>Bacillati</taxon>
        <taxon>Actinomycetota</taxon>
        <taxon>Actinomycetes</taxon>
        <taxon>Propionibacteriales</taxon>
        <taxon>Nocardioidaceae</taxon>
        <taxon>Nocardioides</taxon>
    </lineage>
</organism>
<reference evidence="3 4" key="1">
    <citation type="submission" date="2020-07" db="EMBL/GenBank/DDBJ databases">
        <title>Sequencing the genomes of 1000 actinobacteria strains.</title>
        <authorList>
            <person name="Klenk H.-P."/>
        </authorList>
    </citation>
    <scope>NUCLEOTIDE SEQUENCE [LARGE SCALE GENOMIC DNA]</scope>
    <source>
        <strain evidence="3 4">DSM 23819</strain>
    </source>
</reference>
<sequence length="183" mass="18677">MSEISDLLRGRVARDTASVPVAPSVSTLRGRASRRRARRVVLTSSLVVGVVAVAAVAGSTFLPSNEELSPAEGSAAEGFDLPSTDDGGDLEALATGVLSFTVSDCPYLVTEQGTKTALNVFARAAHGMRDESGRRYIVGADGVTWGVEGDIVQLGGGPPAPGESGFVNCGVDAPTQFVATNVG</sequence>
<keyword evidence="2" id="KW-1133">Transmembrane helix</keyword>
<evidence type="ECO:0000256" key="1">
    <source>
        <dbReference type="SAM" id="MobiDB-lite"/>
    </source>
</evidence>
<proteinExistence type="predicted"/>